<dbReference type="KEGG" id="sku:Sulku_0240"/>
<name>E4TXZ4_SULKY</name>
<dbReference type="eggNOG" id="COG0745">
    <property type="taxonomic scope" value="Bacteria"/>
</dbReference>
<evidence type="ECO:0000313" key="2">
    <source>
        <dbReference type="EMBL" id="ADR32907.1"/>
    </source>
</evidence>
<evidence type="ECO:0008006" key="4">
    <source>
        <dbReference type="Google" id="ProtNLM"/>
    </source>
</evidence>
<evidence type="ECO:0000256" key="1">
    <source>
        <dbReference type="SAM" id="MobiDB-lite"/>
    </source>
</evidence>
<gene>
    <name evidence="2" type="ordered locus">Sulku_0240</name>
</gene>
<keyword evidence="3" id="KW-1185">Reference proteome</keyword>
<accession>E4TXZ4</accession>
<dbReference type="STRING" id="709032.Sulku_0240"/>
<feature type="compositionally biased region" description="Acidic residues" evidence="1">
    <location>
        <begin position="234"/>
        <end position="254"/>
    </location>
</feature>
<dbReference type="EMBL" id="CP002355">
    <property type="protein sequence ID" value="ADR32907.1"/>
    <property type="molecule type" value="Genomic_DNA"/>
</dbReference>
<organism evidence="2 3">
    <name type="scientific">Sulfuricurvum kujiense (strain ATCC BAA-921 / DSM 16994 / JCM 11577 / YK-1)</name>
    <dbReference type="NCBI Taxonomy" id="709032"/>
    <lineage>
        <taxon>Bacteria</taxon>
        <taxon>Pseudomonadati</taxon>
        <taxon>Campylobacterota</taxon>
        <taxon>Epsilonproteobacteria</taxon>
        <taxon>Campylobacterales</taxon>
        <taxon>Sulfurimonadaceae</taxon>
        <taxon>Sulfuricurvum</taxon>
    </lineage>
</organism>
<dbReference type="OrthoDB" id="5324656at2"/>
<sequence length="494" mass="54619">MKILLFNDNPVVRKLVALSAQKTKDDLSVVWSTDEIEGNEYDLLIVDDALYSDEILDSINEKIVAKNTLFMATRGKAVPSGFDNVINKPFLPTDLVDMFVQIEKKVSVGRDQSDNEVEEHASSTSTYAINLEDSLSELEGDETEALVGAEDDLDFGDLDDYEDKLPETAILDQEEVQEVQELLEDTEEDDLTMDDEFSVEGSAPISLPDEEIGVPIELEDDFSLDDANIIDEEKEEEELLGFDDIEENEIPSDEEVPKNDLSEDDEFGDLELPEPLEESSGLSDEDELLSMGEDDALGELELPEDDGLSDMNDATSFDLSGLEEMDESMLMDDDELGDLESKIEDAVGGLESEELERELETDDFDLSLNDEMMEELMSTEEENLMDTGSFDELDMLDERELKIAVGEEVEEEDEPVLVAKGGSSLAAEALDEVLNESSPYAEFTDEIEEAEPVASHAEGVEALQALLKALSNENVSKSLKGMNISININFGNGA</sequence>
<feature type="region of interest" description="Disordered" evidence="1">
    <location>
        <begin position="234"/>
        <end position="321"/>
    </location>
</feature>
<dbReference type="RefSeq" id="WP_013459104.1">
    <property type="nucleotide sequence ID" value="NC_014762.1"/>
</dbReference>
<reference evidence="2 3" key="1">
    <citation type="journal article" date="2012" name="Stand. Genomic Sci.">
        <title>Complete genome sequence of the sulfur compounds oxidizing chemolithoautotroph Sulfuricurvum kujiense type strain (YK-1(T)).</title>
        <authorList>
            <person name="Han C."/>
            <person name="Kotsyurbenko O."/>
            <person name="Chertkov O."/>
            <person name="Held B."/>
            <person name="Lapidus A."/>
            <person name="Nolan M."/>
            <person name="Lucas S."/>
            <person name="Hammon N."/>
            <person name="Deshpande S."/>
            <person name="Cheng J.F."/>
            <person name="Tapia R."/>
            <person name="Goodwin L.A."/>
            <person name="Pitluck S."/>
            <person name="Liolios K."/>
            <person name="Pagani I."/>
            <person name="Ivanova N."/>
            <person name="Mavromatis K."/>
            <person name="Mikhailova N."/>
            <person name="Pati A."/>
            <person name="Chen A."/>
            <person name="Palaniappan K."/>
            <person name="Land M."/>
            <person name="Hauser L."/>
            <person name="Chang Y.J."/>
            <person name="Jeffries C.D."/>
            <person name="Brambilla E.M."/>
            <person name="Rohde M."/>
            <person name="Spring S."/>
            <person name="Sikorski J."/>
            <person name="Goker M."/>
            <person name="Woyke T."/>
            <person name="Bristow J."/>
            <person name="Eisen J.A."/>
            <person name="Markowitz V."/>
            <person name="Hugenholtz P."/>
            <person name="Kyrpides N.C."/>
            <person name="Klenk H.P."/>
            <person name="Detter J.C."/>
        </authorList>
    </citation>
    <scope>NUCLEOTIDE SEQUENCE [LARGE SCALE GENOMIC DNA]</scope>
    <source>
        <strain evidence="3">ATCC BAA-921 / DSM 16994 / JCM 11577 / YK-1</strain>
    </source>
</reference>
<dbReference type="HOGENOM" id="CLU_046419_1_0_7"/>
<dbReference type="Proteomes" id="UP000008721">
    <property type="component" value="Chromosome"/>
</dbReference>
<dbReference type="AlphaFoldDB" id="E4TXZ4"/>
<proteinExistence type="predicted"/>
<feature type="compositionally biased region" description="Acidic residues" evidence="1">
    <location>
        <begin position="262"/>
        <end position="308"/>
    </location>
</feature>
<protein>
    <recommendedName>
        <fullName evidence="4">Response regulatory domain-containing protein</fullName>
    </recommendedName>
</protein>
<evidence type="ECO:0000313" key="3">
    <source>
        <dbReference type="Proteomes" id="UP000008721"/>
    </source>
</evidence>